<proteinExistence type="predicted"/>
<name>A0ABV6M0A8_9ACTN</name>
<evidence type="ECO:0000259" key="1">
    <source>
        <dbReference type="Pfam" id="PF05685"/>
    </source>
</evidence>
<gene>
    <name evidence="2" type="ORF">ACFFIA_10695</name>
</gene>
<evidence type="ECO:0000313" key="2">
    <source>
        <dbReference type="EMBL" id="MFC0528130.1"/>
    </source>
</evidence>
<dbReference type="GO" id="GO:0004519">
    <property type="term" value="F:endonuclease activity"/>
    <property type="evidence" value="ECO:0007669"/>
    <property type="project" value="UniProtKB-KW"/>
</dbReference>
<dbReference type="SUPFAM" id="SSF52980">
    <property type="entry name" value="Restriction endonuclease-like"/>
    <property type="match status" value="1"/>
</dbReference>
<feature type="domain" description="Putative restriction endonuclease" evidence="1">
    <location>
        <begin position="24"/>
        <end position="160"/>
    </location>
</feature>
<reference evidence="2 3" key="1">
    <citation type="submission" date="2024-09" db="EMBL/GenBank/DDBJ databases">
        <authorList>
            <person name="Sun Q."/>
            <person name="Mori K."/>
        </authorList>
    </citation>
    <scope>NUCLEOTIDE SEQUENCE [LARGE SCALE GENOMIC DNA]</scope>
    <source>
        <strain evidence="2 3">TBRC 3947</strain>
    </source>
</reference>
<dbReference type="InterPro" id="IPR012296">
    <property type="entry name" value="Nuclease_put_TT1808"/>
</dbReference>
<keyword evidence="3" id="KW-1185">Reference proteome</keyword>
<dbReference type="PANTHER" id="PTHR35400:SF3">
    <property type="entry name" value="SLL1072 PROTEIN"/>
    <property type="match status" value="1"/>
</dbReference>
<dbReference type="CDD" id="cd06260">
    <property type="entry name" value="DUF820-like"/>
    <property type="match status" value="1"/>
</dbReference>
<keyword evidence="2" id="KW-0378">Hydrolase</keyword>
<dbReference type="RefSeq" id="WP_377249296.1">
    <property type="nucleotide sequence ID" value="NZ_JBHLUH010000012.1"/>
</dbReference>
<organism evidence="2 3">
    <name type="scientific">Phytohabitans kaempferiae</name>
    <dbReference type="NCBI Taxonomy" id="1620943"/>
    <lineage>
        <taxon>Bacteria</taxon>
        <taxon>Bacillati</taxon>
        <taxon>Actinomycetota</taxon>
        <taxon>Actinomycetes</taxon>
        <taxon>Micromonosporales</taxon>
        <taxon>Micromonosporaceae</taxon>
    </lineage>
</organism>
<dbReference type="Pfam" id="PF05685">
    <property type="entry name" value="Uma2"/>
    <property type="match status" value="1"/>
</dbReference>
<dbReference type="PANTHER" id="PTHR35400">
    <property type="entry name" value="SLR1083 PROTEIN"/>
    <property type="match status" value="1"/>
</dbReference>
<protein>
    <submittedName>
        <fullName evidence="2">Uma2 family endonuclease</fullName>
    </submittedName>
</protein>
<dbReference type="EMBL" id="JBHLUH010000012">
    <property type="protein sequence ID" value="MFC0528130.1"/>
    <property type="molecule type" value="Genomic_DNA"/>
</dbReference>
<evidence type="ECO:0000313" key="3">
    <source>
        <dbReference type="Proteomes" id="UP001589867"/>
    </source>
</evidence>
<dbReference type="InterPro" id="IPR008538">
    <property type="entry name" value="Uma2"/>
</dbReference>
<comment type="caution">
    <text evidence="2">The sequence shown here is derived from an EMBL/GenBank/DDBJ whole genome shotgun (WGS) entry which is preliminary data.</text>
</comment>
<dbReference type="Gene3D" id="3.90.1570.10">
    <property type="entry name" value="tt1808, chain A"/>
    <property type="match status" value="1"/>
</dbReference>
<keyword evidence="2" id="KW-0540">Nuclease</keyword>
<accession>A0ABV6M0A8</accession>
<sequence length="170" mass="18716">MVTLPIEFRTPLTEGDVGALGVLERDGIRFEIDSGRLILIAPRTLWHADACHRVANLRPYAYGRQGMRISRTTVRCPDVMVLFAEPDPDASCHDPADVAIVVEVVSPDTAVEDRVVKPRIYAGAGIPEYWIVDRHPTDPRDASVEHFKLGVSGAYQRIGQAALSELEKTG</sequence>
<dbReference type="Proteomes" id="UP001589867">
    <property type="component" value="Unassembled WGS sequence"/>
</dbReference>
<keyword evidence="2" id="KW-0255">Endonuclease</keyword>
<dbReference type="InterPro" id="IPR011335">
    <property type="entry name" value="Restrct_endonuc-II-like"/>
</dbReference>